<reference evidence="11 12" key="1">
    <citation type="journal article" date="2021" name="Sci. Rep.">
        <title>The genome of the diatom Chaetoceros tenuissimus carries an ancient integrated fragment of an extant virus.</title>
        <authorList>
            <person name="Hongo Y."/>
            <person name="Kimura K."/>
            <person name="Takaki Y."/>
            <person name="Yoshida Y."/>
            <person name="Baba S."/>
            <person name="Kobayashi G."/>
            <person name="Nagasaki K."/>
            <person name="Hano T."/>
            <person name="Tomaru Y."/>
        </authorList>
    </citation>
    <scope>NUCLEOTIDE SEQUENCE [LARGE SCALE GENOMIC DNA]</scope>
    <source>
        <strain evidence="11 12">NIES-3715</strain>
    </source>
</reference>
<name>A0AAD3H698_9STRA</name>
<protein>
    <submittedName>
        <fullName evidence="11">NADH dehydrogenase</fullName>
    </submittedName>
</protein>
<sequence>MLSSIARNSVAASGRVVATKLATRSLAHTPSFHVNTPDNTPEQYFDFTEENYGRVKSILSKYPANYKQSGIIPLLDLAQRQNGGWLPVAAMDKVAQITGVKPSRVYEVASFYTMFNRQKVGKYFIQLCGTTPCMINGSEDIKQTIEKHLGIKNGETTEDGLFTLLEVECLGACANAPMIQMNDDYYECLTPATMIELLEACKAGNPPKMGKWGSLPMNGQVSCEGPLGKTSLFETPAPPKVDPDRFKDGNVDPASVKEHMAY</sequence>
<dbReference type="Proteomes" id="UP001054902">
    <property type="component" value="Unassembled WGS sequence"/>
</dbReference>
<comment type="similarity">
    <text evidence="1">Belongs to the complex I 24 kDa subunit family.</text>
</comment>
<dbReference type="GO" id="GO:0098796">
    <property type="term" value="C:membrane protein complex"/>
    <property type="evidence" value="ECO:0007669"/>
    <property type="project" value="UniProtKB-ARBA"/>
</dbReference>
<dbReference type="InterPro" id="IPR042128">
    <property type="entry name" value="NuoE_dom"/>
</dbReference>
<keyword evidence="6 9" id="KW-0411">Iron-sulfur</keyword>
<gene>
    <name evidence="11" type="ORF">CTEN210_07975</name>
</gene>
<evidence type="ECO:0000256" key="5">
    <source>
        <dbReference type="ARBA" id="ARBA00023004"/>
    </source>
</evidence>
<dbReference type="InterPro" id="IPR041921">
    <property type="entry name" value="NuoE_N"/>
</dbReference>
<comment type="cofactor">
    <cofactor evidence="8">
        <name>[2Fe-2S] cluster</name>
        <dbReference type="ChEBI" id="CHEBI:190135"/>
    </cofactor>
</comment>
<dbReference type="GO" id="GO:0051537">
    <property type="term" value="F:2 iron, 2 sulfur cluster binding"/>
    <property type="evidence" value="ECO:0007669"/>
    <property type="project" value="UniProtKB-KW"/>
</dbReference>
<feature type="compositionally biased region" description="Basic and acidic residues" evidence="10">
    <location>
        <begin position="241"/>
        <end position="262"/>
    </location>
</feature>
<dbReference type="GO" id="GO:0005743">
    <property type="term" value="C:mitochondrial inner membrane"/>
    <property type="evidence" value="ECO:0007669"/>
    <property type="project" value="UniProtKB-ARBA"/>
</dbReference>
<feature type="binding site" evidence="9">
    <location>
        <position position="133"/>
    </location>
    <ligand>
        <name>[2Fe-2S] cluster</name>
        <dbReference type="ChEBI" id="CHEBI:190135"/>
    </ligand>
</feature>
<dbReference type="GO" id="GO:0006120">
    <property type="term" value="P:mitochondrial electron transport, NADH to ubiquinone"/>
    <property type="evidence" value="ECO:0007669"/>
    <property type="project" value="UniProtKB-ARBA"/>
</dbReference>
<dbReference type="FunFam" id="1.10.10.1590:FF:000001">
    <property type="entry name" value="NADH-quinone oxidoreductase subunit E"/>
    <property type="match status" value="1"/>
</dbReference>
<evidence type="ECO:0000313" key="11">
    <source>
        <dbReference type="EMBL" id="GFH51499.1"/>
    </source>
</evidence>
<dbReference type="Pfam" id="PF01257">
    <property type="entry name" value="2Fe-2S_thioredx"/>
    <property type="match status" value="1"/>
</dbReference>
<evidence type="ECO:0000256" key="7">
    <source>
        <dbReference type="ARBA" id="ARBA00023027"/>
    </source>
</evidence>
<evidence type="ECO:0000256" key="9">
    <source>
        <dbReference type="PIRSR" id="PIRSR000216-1"/>
    </source>
</evidence>
<evidence type="ECO:0000256" key="2">
    <source>
        <dbReference type="ARBA" id="ARBA00022714"/>
    </source>
</evidence>
<evidence type="ECO:0000256" key="10">
    <source>
        <dbReference type="SAM" id="MobiDB-lite"/>
    </source>
</evidence>
<dbReference type="EMBL" id="BLLK01000045">
    <property type="protein sequence ID" value="GFH51499.1"/>
    <property type="molecule type" value="Genomic_DNA"/>
</dbReference>
<keyword evidence="3 9" id="KW-0479">Metal-binding</keyword>
<accession>A0AAD3H698</accession>
<dbReference type="Gene3D" id="3.40.30.10">
    <property type="entry name" value="Glutaredoxin"/>
    <property type="match status" value="1"/>
</dbReference>
<keyword evidence="2 9" id="KW-0001">2Fe-2S</keyword>
<feature type="binding site" evidence="9">
    <location>
        <position position="128"/>
    </location>
    <ligand>
        <name>[2Fe-2S] cluster</name>
        <dbReference type="ChEBI" id="CHEBI:190135"/>
    </ligand>
</feature>
<dbReference type="AlphaFoldDB" id="A0AAD3H698"/>
<dbReference type="GO" id="GO:0046872">
    <property type="term" value="F:metal ion binding"/>
    <property type="evidence" value="ECO:0007669"/>
    <property type="project" value="UniProtKB-KW"/>
</dbReference>
<proteinExistence type="inferred from homology"/>
<dbReference type="GO" id="GO:0003954">
    <property type="term" value="F:NADH dehydrogenase activity"/>
    <property type="evidence" value="ECO:0007669"/>
    <property type="project" value="TreeGrafter"/>
</dbReference>
<keyword evidence="4" id="KW-1278">Translocase</keyword>
<dbReference type="GO" id="GO:0008137">
    <property type="term" value="F:NADH dehydrogenase (ubiquinone) activity"/>
    <property type="evidence" value="ECO:0007669"/>
    <property type="project" value="UniProtKB-ARBA"/>
</dbReference>
<evidence type="ECO:0000256" key="6">
    <source>
        <dbReference type="ARBA" id="ARBA00023014"/>
    </source>
</evidence>
<dbReference type="PANTHER" id="PTHR10371:SF3">
    <property type="entry name" value="NADH DEHYDROGENASE [UBIQUINONE] FLAVOPROTEIN 2, MITOCHONDRIAL"/>
    <property type="match status" value="1"/>
</dbReference>
<dbReference type="PANTHER" id="PTHR10371">
    <property type="entry name" value="NADH DEHYDROGENASE UBIQUINONE FLAVOPROTEIN 2, MITOCHONDRIAL"/>
    <property type="match status" value="1"/>
</dbReference>
<feature type="binding site" evidence="9">
    <location>
        <position position="173"/>
    </location>
    <ligand>
        <name>[2Fe-2S] cluster</name>
        <dbReference type="ChEBI" id="CHEBI:190135"/>
    </ligand>
</feature>
<dbReference type="NCBIfam" id="NF005725">
    <property type="entry name" value="PRK07539.1-5"/>
    <property type="match status" value="1"/>
</dbReference>
<organism evidence="11 12">
    <name type="scientific">Chaetoceros tenuissimus</name>
    <dbReference type="NCBI Taxonomy" id="426638"/>
    <lineage>
        <taxon>Eukaryota</taxon>
        <taxon>Sar</taxon>
        <taxon>Stramenopiles</taxon>
        <taxon>Ochrophyta</taxon>
        <taxon>Bacillariophyta</taxon>
        <taxon>Coscinodiscophyceae</taxon>
        <taxon>Chaetocerotophycidae</taxon>
        <taxon>Chaetocerotales</taxon>
        <taxon>Chaetocerotaceae</taxon>
        <taxon>Chaetoceros</taxon>
    </lineage>
</organism>
<keyword evidence="5 9" id="KW-0408">Iron</keyword>
<evidence type="ECO:0000313" key="12">
    <source>
        <dbReference type="Proteomes" id="UP001054902"/>
    </source>
</evidence>
<dbReference type="GO" id="GO:1902494">
    <property type="term" value="C:catalytic complex"/>
    <property type="evidence" value="ECO:0007669"/>
    <property type="project" value="UniProtKB-ARBA"/>
</dbReference>
<dbReference type="PIRSF" id="PIRSF000216">
    <property type="entry name" value="NADH_DH_24kDa"/>
    <property type="match status" value="1"/>
</dbReference>
<feature type="binding site" evidence="9">
    <location>
        <position position="169"/>
    </location>
    <ligand>
        <name>[2Fe-2S] cluster</name>
        <dbReference type="ChEBI" id="CHEBI:190135"/>
    </ligand>
</feature>
<keyword evidence="7" id="KW-0520">NAD</keyword>
<dbReference type="InterPro" id="IPR036249">
    <property type="entry name" value="Thioredoxin-like_sf"/>
</dbReference>
<evidence type="ECO:0000256" key="4">
    <source>
        <dbReference type="ARBA" id="ARBA00022967"/>
    </source>
</evidence>
<dbReference type="InterPro" id="IPR002023">
    <property type="entry name" value="NuoE-like"/>
</dbReference>
<evidence type="ECO:0000256" key="3">
    <source>
        <dbReference type="ARBA" id="ARBA00022723"/>
    </source>
</evidence>
<dbReference type="PROSITE" id="PS01099">
    <property type="entry name" value="COMPLEX1_24K"/>
    <property type="match status" value="1"/>
</dbReference>
<comment type="cofactor">
    <cofactor evidence="9">
        <name>[2Fe-2S] cluster</name>
        <dbReference type="ChEBI" id="CHEBI:190135"/>
    </cofactor>
    <text evidence="9">Binds 1 [2Fe-2S] cluster.</text>
</comment>
<feature type="region of interest" description="Disordered" evidence="10">
    <location>
        <begin position="232"/>
        <end position="262"/>
    </location>
</feature>
<comment type="caution">
    <text evidence="11">The sequence shown here is derived from an EMBL/GenBank/DDBJ whole genome shotgun (WGS) entry which is preliminary data.</text>
</comment>
<dbReference type="NCBIfam" id="TIGR01958">
    <property type="entry name" value="nuoE_fam"/>
    <property type="match status" value="1"/>
</dbReference>
<dbReference type="CDD" id="cd03064">
    <property type="entry name" value="TRX_Fd_NuoE"/>
    <property type="match status" value="1"/>
</dbReference>
<keyword evidence="12" id="KW-1185">Reference proteome</keyword>
<dbReference type="Gene3D" id="1.10.10.1590">
    <property type="entry name" value="NADH-quinone oxidoreductase subunit E"/>
    <property type="match status" value="1"/>
</dbReference>
<dbReference type="FunFam" id="3.40.30.10:FF:000022">
    <property type="entry name" value="NADH dehydrogenase flavoprotein 2, mitochondrial"/>
    <property type="match status" value="1"/>
</dbReference>
<dbReference type="SUPFAM" id="SSF52833">
    <property type="entry name" value="Thioredoxin-like"/>
    <property type="match status" value="1"/>
</dbReference>
<evidence type="ECO:0000256" key="1">
    <source>
        <dbReference type="ARBA" id="ARBA00010643"/>
    </source>
</evidence>
<evidence type="ECO:0000256" key="8">
    <source>
        <dbReference type="ARBA" id="ARBA00034078"/>
    </source>
</evidence>